<feature type="compositionally biased region" description="Acidic residues" evidence="1">
    <location>
        <begin position="588"/>
        <end position="598"/>
    </location>
</feature>
<keyword evidence="3" id="KW-1185">Reference proteome</keyword>
<feature type="region of interest" description="Disordered" evidence="1">
    <location>
        <begin position="1480"/>
        <end position="1572"/>
    </location>
</feature>
<dbReference type="Proteomes" id="UP000327493">
    <property type="component" value="Chromosome 3"/>
</dbReference>
<feature type="non-terminal residue" evidence="2">
    <location>
        <position position="1703"/>
    </location>
</feature>
<feature type="compositionally biased region" description="Polar residues" evidence="1">
    <location>
        <begin position="1558"/>
        <end position="1572"/>
    </location>
</feature>
<organism evidence="2 3">
    <name type="scientific">Etheostoma spectabile</name>
    <name type="common">orangethroat darter</name>
    <dbReference type="NCBI Taxonomy" id="54343"/>
    <lineage>
        <taxon>Eukaryota</taxon>
        <taxon>Metazoa</taxon>
        <taxon>Chordata</taxon>
        <taxon>Craniata</taxon>
        <taxon>Vertebrata</taxon>
        <taxon>Euteleostomi</taxon>
        <taxon>Actinopterygii</taxon>
        <taxon>Neopterygii</taxon>
        <taxon>Teleostei</taxon>
        <taxon>Neoteleostei</taxon>
        <taxon>Acanthomorphata</taxon>
        <taxon>Eupercaria</taxon>
        <taxon>Perciformes</taxon>
        <taxon>Percoidei</taxon>
        <taxon>Percidae</taxon>
        <taxon>Etheostomatinae</taxon>
        <taxon>Etheostoma</taxon>
    </lineage>
</organism>
<comment type="caution">
    <text evidence="2">The sequence shown here is derived from an EMBL/GenBank/DDBJ whole genome shotgun (WGS) entry which is preliminary data.</text>
</comment>
<dbReference type="EMBL" id="VOFY01000003">
    <property type="protein sequence ID" value="KAA8593945.1"/>
    <property type="molecule type" value="Genomic_DNA"/>
</dbReference>
<dbReference type="PANTHER" id="PTHR10226:SF7">
    <property type="entry name" value="A-KINASE ANCHOR PROTEIN SPHKAP"/>
    <property type="match status" value="1"/>
</dbReference>
<feature type="compositionally biased region" description="Basic and acidic residues" evidence="1">
    <location>
        <begin position="1548"/>
        <end position="1557"/>
    </location>
</feature>
<evidence type="ECO:0008006" key="4">
    <source>
        <dbReference type="Google" id="ProtNLM"/>
    </source>
</evidence>
<feature type="region of interest" description="Disordered" evidence="1">
    <location>
        <begin position="1117"/>
        <end position="1139"/>
    </location>
</feature>
<dbReference type="InterPro" id="IPR008382">
    <property type="entry name" value="SPHK1-interactor_AKAP_110"/>
</dbReference>
<sequence length="1703" mass="187533">MKYNLLRYYPAGLSLTWLEQGPWLCLVQTCRHPPSSRLEPQSVTATNSSCSTVQLCAAISTSPALLHLTINPSYNLHCTSSTILPSKPPSILIIQSPEYYVLYYPLSSIIYLFSSELKFDITIHLAERRAGQAVVCRYCCWYREAQFTTVLLQSRNFQSSAMFEGSEAVRVEGGSTESTVASSISACKKVLCSNSVLDSSEYWLRNEKALCRLSLLDDDTEGSCTMICFVNLDPQKTDYRDDKSIKKLASVSPDLPKLVELLTIHQPKENEILLLAGLEASDACQTQPLSPSQGEQQQQRSTGVCLVQCSGQRHPTQPCIIFEINKFLIGLQWGKERQLQQGRAGRQRIDDDTNRSISSIEEDFLTASEHLGDDSEDDCFRNEPESGDLAESLVEVAQKHCVRLACHRGQLAHHQNREEAELKREGHWRASLHTKESAGHYATNLAESVLQDAFIRLSQDETSFVSEAAVSVSLSSCPSNVTGPSKTKEPSQKHICSFELPKIVIVQSPDSSDGTAEWPETQVSNVLDKDNTAKTREMPENGTQAHIPQHNVGHPSKHVEVALACAASVIGTITNPQLTEQLAMNSTSEEDSEEELQEPEERGDYSFSSAMCGMAQVAGAVAAVELTEESGECGDSEEDSTDVYTASRGLMSAAEASAAITLHCSVAQGTSVEAFRANIAEVLHREAAEVLTQPQGYRSVAHLLEATHNKIVDGITCPKQSYMDEREMDDLINEVADSLFKHALEKAKKLKEVEGTGKDAPGLQGFLQESVNNLLFDILRLTQKKISHISKCDQGSFEMQEGDTCAREPATTKESRDPLGQLQCFMGHGQSTNCENHCGILHCTDKLPMIPGLKEKYVLEESDLIGSSSIAHSKEQHQSSCRQSQSKSTYLPAKDFFDHQQIQQVSGAIREPLSEIQIHNTDRRGRLVTGSDSRQASLTPQSSFNSCSSLLSWRMDSESRTPITCYADDLAATVVSMATELAAICLENNTGKQPWFCALKGMSTEGPEAYLIPACCTVLRRKEAQSSNAASKKHRAPRLSEIKRKTEEQPELMERLVNRVVDESVNLDEPQDPFALFASEVTARIMNCPELNVVDTSKTGQPRSRLQCERWSRGKASSYESIPEEDADPSGTLNTLGLGSRLGQNLSRGSSISKQSSCESITDEFSRFMVNQMETEGRGFDLLLDYYAGKNASSILSAAVQQAASKKNGHLNVRTSSCLSKQSSTESITEEFYRFMLRDMDKENREYGIAKTKEWSNSLFPPSHRTPFCIRQSSVPDRRSSDSRLTVNSPIKANSFDGFTRNVHGDTLNIFPTNSVSATGLCKSDSCLYQRGKTDHITDMLIHETWSSSIESLMRKNKIITDPEDSIELEAAGDSQPHVQQFANRLAADIVDIGRSALGGQQDVAGGTPGMPSQPHMPVGERRRGFKQSHLSCNRRRSSQEQTGTTVVSGTSHSSSPHMRGPRDVPLIHIEGDQRDEETLLNPERTGGGPQEAPPDMSTTKHTERATANSSSSGRERPAVAVAAVVKSDKRSMSASSEESMGSWSHITPEDDPHEETSSFIQLSEGNGTSSASSLGLTDLDAFSDVLTQSTVIRAQQSESSSAKTAGSSSNLRALLVVNCDLEPECVDSELRVILQWIAASELGLSALYFRKTKEKRRVVHLMSQKAWRIADLFSAVVQFCKLHEKEKEDRSLSSLFDWLLET</sequence>
<protein>
    <recommendedName>
        <fullName evidence="4">A-kinase anchor 110kDa C-terminal domain-containing protein</fullName>
    </recommendedName>
</protein>
<evidence type="ECO:0000313" key="2">
    <source>
        <dbReference type="EMBL" id="KAA8593945.1"/>
    </source>
</evidence>
<feature type="region of interest" description="Disordered" evidence="1">
    <location>
        <begin position="1399"/>
        <end position="1465"/>
    </location>
</feature>
<dbReference type="GO" id="GO:0051018">
    <property type="term" value="F:protein kinase A binding"/>
    <property type="evidence" value="ECO:0007669"/>
    <property type="project" value="TreeGrafter"/>
</dbReference>
<gene>
    <name evidence="2" type="ORF">FQN60_004779</name>
</gene>
<evidence type="ECO:0000256" key="1">
    <source>
        <dbReference type="SAM" id="MobiDB-lite"/>
    </source>
</evidence>
<feature type="region of interest" description="Disordered" evidence="1">
    <location>
        <begin position="583"/>
        <end position="603"/>
    </location>
</feature>
<feature type="compositionally biased region" description="Low complexity" evidence="1">
    <location>
        <begin position="1533"/>
        <end position="1545"/>
    </location>
</feature>
<feature type="compositionally biased region" description="Low complexity" evidence="1">
    <location>
        <begin position="1443"/>
        <end position="1456"/>
    </location>
</feature>
<dbReference type="PANTHER" id="PTHR10226">
    <property type="entry name" value="A KINASE ANCHOR PROTEIN"/>
    <property type="match status" value="1"/>
</dbReference>
<evidence type="ECO:0000313" key="3">
    <source>
        <dbReference type="Proteomes" id="UP000327493"/>
    </source>
</evidence>
<dbReference type="GO" id="GO:0005739">
    <property type="term" value="C:mitochondrion"/>
    <property type="evidence" value="ECO:0007669"/>
    <property type="project" value="TreeGrafter"/>
</dbReference>
<reference evidence="2 3" key="1">
    <citation type="submission" date="2019-08" db="EMBL/GenBank/DDBJ databases">
        <title>A chromosome-level genome assembly, high-density linkage maps, and genome scans reveal the genomic architecture of hybrid incompatibilities underlying speciation via character displacement in darters (Percidae: Etheostominae).</title>
        <authorList>
            <person name="Moran R.L."/>
            <person name="Catchen J.M."/>
            <person name="Fuller R.C."/>
        </authorList>
    </citation>
    <scope>NUCLEOTIDE SEQUENCE [LARGE SCALE GENOMIC DNA]</scope>
    <source>
        <strain evidence="2">EspeVRDwgs_2016</strain>
        <tissue evidence="2">Muscle</tissue>
    </source>
</reference>
<proteinExistence type="predicted"/>
<accession>A0A5J5DKM2</accession>
<name>A0A5J5DKM2_9PERO</name>